<dbReference type="EMBL" id="WTPW01000775">
    <property type="protein sequence ID" value="KAF0480858.1"/>
    <property type="molecule type" value="Genomic_DNA"/>
</dbReference>
<evidence type="ECO:0000256" key="1">
    <source>
        <dbReference type="SAM" id="Coils"/>
    </source>
</evidence>
<comment type="caution">
    <text evidence="2">The sequence shown here is derived from an EMBL/GenBank/DDBJ whole genome shotgun (WGS) entry which is preliminary data.</text>
</comment>
<protein>
    <submittedName>
        <fullName evidence="2">Uncharacterized protein</fullName>
    </submittedName>
</protein>
<proteinExistence type="predicted"/>
<organism evidence="2 3">
    <name type="scientific">Gigaspora margarita</name>
    <dbReference type="NCBI Taxonomy" id="4874"/>
    <lineage>
        <taxon>Eukaryota</taxon>
        <taxon>Fungi</taxon>
        <taxon>Fungi incertae sedis</taxon>
        <taxon>Mucoromycota</taxon>
        <taxon>Glomeromycotina</taxon>
        <taxon>Glomeromycetes</taxon>
        <taxon>Diversisporales</taxon>
        <taxon>Gigasporaceae</taxon>
        <taxon>Gigaspora</taxon>
    </lineage>
</organism>
<evidence type="ECO:0000313" key="2">
    <source>
        <dbReference type="EMBL" id="KAF0480858.1"/>
    </source>
</evidence>
<name>A0A8H4EGM9_GIGMA</name>
<dbReference type="OrthoDB" id="2448326at2759"/>
<keyword evidence="1" id="KW-0175">Coiled coil</keyword>
<gene>
    <name evidence="2" type="ORF">F8M41_023643</name>
</gene>
<keyword evidence="3" id="KW-1185">Reference proteome</keyword>
<feature type="coiled-coil region" evidence="1">
    <location>
        <begin position="38"/>
        <end position="86"/>
    </location>
</feature>
<dbReference type="Proteomes" id="UP000439903">
    <property type="component" value="Unassembled WGS sequence"/>
</dbReference>
<accession>A0A8H4EGM9</accession>
<dbReference type="AlphaFoldDB" id="A0A8H4EGM9"/>
<sequence length="391" mass="45700">MSYTHQDNVTMSYNDLLIELNRSRELLEISQIENQQRFQFLEDQKKEINELLQKAYNNIIFTHDFLEYQRNEIAKLKAQLQRVCDNVITVRNLYDEQLKFTNTLVVQWNSRFDNQQKRIDAIVEIAKTERMLLFEDLEQLIRDSDRFSLKNLKVAVKFIEALVQNNRDNDVLGQKKLFKTAVAIDSIYGAQLSNYEDSLPEGLLFLAFNNKQKGQKNYLDQGSNIVVYHIVTSFVAFNMISQDRIQYTNLPWAFNKILRIEKEYAQNAMPLPRLSEIQKETKVEAENSTVDQLNKPFIFKSYNINEEQINMLTPKISLTQQRVTDPRVNTPEIYIPDPININPNSLANVEKVLVHIEKISGIKDRICKWVVVTCDGVPYHHATKLKENFSG</sequence>
<reference evidence="2 3" key="1">
    <citation type="journal article" date="2019" name="Environ. Microbiol.">
        <title>At the nexus of three kingdoms: the genome of the mycorrhizal fungus Gigaspora margarita provides insights into plant, endobacterial and fungal interactions.</title>
        <authorList>
            <person name="Venice F."/>
            <person name="Ghignone S."/>
            <person name="Salvioli di Fossalunga A."/>
            <person name="Amselem J."/>
            <person name="Novero M."/>
            <person name="Xianan X."/>
            <person name="Sedzielewska Toro K."/>
            <person name="Morin E."/>
            <person name="Lipzen A."/>
            <person name="Grigoriev I.V."/>
            <person name="Henrissat B."/>
            <person name="Martin F.M."/>
            <person name="Bonfante P."/>
        </authorList>
    </citation>
    <scope>NUCLEOTIDE SEQUENCE [LARGE SCALE GENOMIC DNA]</scope>
    <source>
        <strain evidence="2 3">BEG34</strain>
    </source>
</reference>
<evidence type="ECO:0000313" key="3">
    <source>
        <dbReference type="Proteomes" id="UP000439903"/>
    </source>
</evidence>